<comment type="caution">
    <text evidence="1">The sequence shown here is derived from an EMBL/GenBank/DDBJ whole genome shotgun (WGS) entry which is preliminary data.</text>
</comment>
<proteinExistence type="predicted"/>
<evidence type="ECO:0000313" key="1">
    <source>
        <dbReference type="EMBL" id="KAI8557314.1"/>
    </source>
</evidence>
<keyword evidence="2" id="KW-1185">Reference proteome</keyword>
<evidence type="ECO:0000313" key="2">
    <source>
        <dbReference type="Proteomes" id="UP001062846"/>
    </source>
</evidence>
<dbReference type="EMBL" id="CM046391">
    <property type="protein sequence ID" value="KAI8557314.1"/>
    <property type="molecule type" value="Genomic_DNA"/>
</dbReference>
<accession>A0ACC0NWN9</accession>
<protein>
    <submittedName>
        <fullName evidence="1">Uncharacterized protein</fullName>
    </submittedName>
</protein>
<name>A0ACC0NWN9_RHOML</name>
<organism evidence="1 2">
    <name type="scientific">Rhododendron molle</name>
    <name type="common">Chinese azalea</name>
    <name type="synonym">Azalea mollis</name>
    <dbReference type="NCBI Taxonomy" id="49168"/>
    <lineage>
        <taxon>Eukaryota</taxon>
        <taxon>Viridiplantae</taxon>
        <taxon>Streptophyta</taxon>
        <taxon>Embryophyta</taxon>
        <taxon>Tracheophyta</taxon>
        <taxon>Spermatophyta</taxon>
        <taxon>Magnoliopsida</taxon>
        <taxon>eudicotyledons</taxon>
        <taxon>Gunneridae</taxon>
        <taxon>Pentapetalae</taxon>
        <taxon>asterids</taxon>
        <taxon>Ericales</taxon>
        <taxon>Ericaceae</taxon>
        <taxon>Ericoideae</taxon>
        <taxon>Rhodoreae</taxon>
        <taxon>Rhododendron</taxon>
    </lineage>
</organism>
<sequence length="108" mass="12268">MSTRRLSINLFPELVAEKQEKRKFSRSAQQYQGGSKSEQLFYSYSRGGSLVVAEVHLPGLVLKTEQIKLNTRSKSASIRCFGDSKSIPKWRFKVLQVWETGSQVFGLP</sequence>
<reference evidence="1" key="1">
    <citation type="submission" date="2022-02" db="EMBL/GenBank/DDBJ databases">
        <title>Plant Genome Project.</title>
        <authorList>
            <person name="Zhang R.-G."/>
        </authorList>
    </citation>
    <scope>NUCLEOTIDE SEQUENCE</scope>
    <source>
        <strain evidence="1">AT1</strain>
    </source>
</reference>
<gene>
    <name evidence="1" type="ORF">RHMOL_Rhmol04G0000900</name>
</gene>
<dbReference type="Proteomes" id="UP001062846">
    <property type="component" value="Chromosome 4"/>
</dbReference>